<keyword evidence="5" id="KW-0378">Hydrolase</keyword>
<reference evidence="5 6" key="1">
    <citation type="journal article" date="2016" name="Mol. Biol. Evol.">
        <title>Comparative Genomics of Early-Diverging Mushroom-Forming Fungi Provides Insights into the Origins of Lignocellulose Decay Capabilities.</title>
        <authorList>
            <person name="Nagy L.G."/>
            <person name="Riley R."/>
            <person name="Tritt A."/>
            <person name="Adam C."/>
            <person name="Daum C."/>
            <person name="Floudas D."/>
            <person name="Sun H."/>
            <person name="Yadav J.S."/>
            <person name="Pangilinan J."/>
            <person name="Larsson K.H."/>
            <person name="Matsuura K."/>
            <person name="Barry K."/>
            <person name="Labutti K."/>
            <person name="Kuo R."/>
            <person name="Ohm R.A."/>
            <person name="Bhattacharya S.S."/>
            <person name="Shirouzu T."/>
            <person name="Yoshinaga Y."/>
            <person name="Martin F.M."/>
            <person name="Grigoriev I.V."/>
            <person name="Hibbett D.S."/>
        </authorList>
    </citation>
    <scope>NUCLEOTIDE SEQUENCE [LARGE SCALE GENOMIC DNA]</scope>
    <source>
        <strain evidence="5 6">HHB9708</strain>
    </source>
</reference>
<name>A0A164RRK6_9AGAM</name>
<dbReference type="PANTHER" id="PTHR19879">
    <property type="entry name" value="TRANSCRIPTION INITIATION FACTOR TFIID"/>
    <property type="match status" value="1"/>
</dbReference>
<feature type="repeat" description="WD" evidence="3">
    <location>
        <begin position="439"/>
        <end position="462"/>
    </location>
</feature>
<dbReference type="PROSITE" id="PS50082">
    <property type="entry name" value="WD_REPEATS_2"/>
    <property type="match status" value="5"/>
</dbReference>
<sequence length="462" mass="51050">MWAGVSPDGSVLASVSWDHTVQLRDPRSGEHIRTLTGPTGQNWVAAFSPDSSLIACGSGDQKIHIWKVDTGEPVHTLTGFPGWIRSISFSPDGKHLAAGSGQATFCIFDVESGREEQKWQVDKSDPMGLTFIEIGDVKYTGQGDKVGFKGTDRTITVYDQDRNVMWEISRHADWNAGDFASSDLSGSLQTVLRDAMVRRDQRYNTVLSGSLSSFESPVFSPDGSILLYQPTRTTLAAWDIKERKEIWSYSHSDAIMASEVSPDGRLVASSAWDQTVQIRNIITGELIHTLVGAHGQNWAVKFSPDSSLVAGGSGDQTLRLWDVNSGKLIQAFDGFRGWIRSISFSDNLRYVSAGASGGHLRIFDIKDGKEVQRWEVDISGRWTRGFIETRGVRYLDTDTVAFSTSDGTITVYDAKENVKWEIARRWDGASFPGGFVQIPDGKRIISLDADATVRVWELKRAD</sequence>
<dbReference type="SUPFAM" id="SSF50969">
    <property type="entry name" value="YVTN repeat-like/Quinoprotein amine dehydrogenase"/>
    <property type="match status" value="1"/>
</dbReference>
<dbReference type="Pfam" id="PF07676">
    <property type="entry name" value="PD40"/>
    <property type="match status" value="1"/>
</dbReference>
<dbReference type="SMART" id="SM00320">
    <property type="entry name" value="WD40"/>
    <property type="match status" value="7"/>
</dbReference>
<evidence type="ECO:0000313" key="6">
    <source>
        <dbReference type="Proteomes" id="UP000076722"/>
    </source>
</evidence>
<dbReference type="OrthoDB" id="2911645at2759"/>
<evidence type="ECO:0000256" key="2">
    <source>
        <dbReference type="ARBA" id="ARBA00022737"/>
    </source>
</evidence>
<evidence type="ECO:0000259" key="4">
    <source>
        <dbReference type="Pfam" id="PF12894"/>
    </source>
</evidence>
<evidence type="ECO:0000256" key="3">
    <source>
        <dbReference type="PROSITE-ProRule" id="PRU00221"/>
    </source>
</evidence>
<dbReference type="PRINTS" id="PR00320">
    <property type="entry name" value="GPROTEINBRPT"/>
</dbReference>
<dbReference type="InterPro" id="IPR001680">
    <property type="entry name" value="WD40_rpt"/>
</dbReference>
<dbReference type="CDD" id="cd00200">
    <property type="entry name" value="WD40"/>
    <property type="match status" value="1"/>
</dbReference>
<dbReference type="AlphaFoldDB" id="A0A164RRK6"/>
<feature type="repeat" description="WD" evidence="3">
    <location>
        <begin position="299"/>
        <end position="331"/>
    </location>
</feature>
<proteinExistence type="predicted"/>
<dbReference type="Gene3D" id="2.130.10.10">
    <property type="entry name" value="YVTN repeat-like/Quinoprotein amine dehydrogenase"/>
    <property type="match status" value="3"/>
</dbReference>
<dbReference type="PROSITE" id="PS00678">
    <property type="entry name" value="WD_REPEATS_1"/>
    <property type="match status" value="2"/>
</dbReference>
<dbReference type="EMBL" id="KV419419">
    <property type="protein sequence ID" value="KZS90814.1"/>
    <property type="molecule type" value="Genomic_DNA"/>
</dbReference>
<feature type="repeat" description="WD" evidence="3">
    <location>
        <begin position="35"/>
        <end position="76"/>
    </location>
</feature>
<organism evidence="5 6">
    <name type="scientific">Sistotremastrum niveocremeum HHB9708</name>
    <dbReference type="NCBI Taxonomy" id="1314777"/>
    <lineage>
        <taxon>Eukaryota</taxon>
        <taxon>Fungi</taxon>
        <taxon>Dikarya</taxon>
        <taxon>Basidiomycota</taxon>
        <taxon>Agaricomycotina</taxon>
        <taxon>Agaricomycetes</taxon>
        <taxon>Sistotremastrales</taxon>
        <taxon>Sistotremastraceae</taxon>
        <taxon>Sertulicium</taxon>
        <taxon>Sertulicium niveocremeum</taxon>
    </lineage>
</organism>
<feature type="repeat" description="WD" evidence="3">
    <location>
        <begin position="248"/>
        <end position="289"/>
    </location>
</feature>
<keyword evidence="5" id="KW-0645">Protease</keyword>
<protein>
    <submittedName>
        <fullName evidence="5">Tricorn protease domain 2-containing protein</fullName>
    </submittedName>
</protein>
<dbReference type="STRING" id="1314777.A0A164RRK6"/>
<dbReference type="InterPro" id="IPR020472">
    <property type="entry name" value="WD40_PAC1"/>
</dbReference>
<keyword evidence="6" id="KW-1185">Reference proteome</keyword>
<dbReference type="PANTHER" id="PTHR19879:SF9">
    <property type="entry name" value="TRANSCRIPTION INITIATION FACTOR TFIID SUBUNIT 5"/>
    <property type="match status" value="1"/>
</dbReference>
<dbReference type="InterPro" id="IPR024977">
    <property type="entry name" value="Apc4-like_WD40_dom"/>
</dbReference>
<evidence type="ECO:0000256" key="1">
    <source>
        <dbReference type="ARBA" id="ARBA00022574"/>
    </source>
</evidence>
<dbReference type="InterPro" id="IPR019775">
    <property type="entry name" value="WD40_repeat_CS"/>
</dbReference>
<feature type="domain" description="Anaphase-promoting complex subunit 4-like WD40" evidence="4">
    <location>
        <begin position="46"/>
        <end position="131"/>
    </location>
</feature>
<dbReference type="Proteomes" id="UP000076722">
    <property type="component" value="Unassembled WGS sequence"/>
</dbReference>
<feature type="repeat" description="WD" evidence="3">
    <location>
        <begin position="77"/>
        <end position="118"/>
    </location>
</feature>
<dbReference type="SUPFAM" id="SSF69322">
    <property type="entry name" value="Tricorn protease domain 2"/>
    <property type="match status" value="1"/>
</dbReference>
<keyword evidence="2" id="KW-0677">Repeat</keyword>
<accession>A0A164RRK6</accession>
<dbReference type="InterPro" id="IPR011659">
    <property type="entry name" value="WD40"/>
</dbReference>
<gene>
    <name evidence="5" type="ORF">SISNIDRAFT_414929</name>
</gene>
<keyword evidence="1 3" id="KW-0853">WD repeat</keyword>
<dbReference type="GO" id="GO:0008233">
    <property type="term" value="F:peptidase activity"/>
    <property type="evidence" value="ECO:0007669"/>
    <property type="project" value="UniProtKB-KW"/>
</dbReference>
<dbReference type="InterPro" id="IPR011044">
    <property type="entry name" value="Quino_amine_DH_bsu"/>
</dbReference>
<evidence type="ECO:0000313" key="5">
    <source>
        <dbReference type="EMBL" id="KZS90814.1"/>
    </source>
</evidence>
<dbReference type="Pfam" id="PF12894">
    <property type="entry name" value="ANAPC4_WD40"/>
    <property type="match status" value="1"/>
</dbReference>
<dbReference type="GO" id="GO:0006508">
    <property type="term" value="P:proteolysis"/>
    <property type="evidence" value="ECO:0007669"/>
    <property type="project" value="UniProtKB-KW"/>
</dbReference>
<dbReference type="PROSITE" id="PS50294">
    <property type="entry name" value="WD_REPEATS_REGION"/>
    <property type="match status" value="1"/>
</dbReference>
<dbReference type="InterPro" id="IPR015943">
    <property type="entry name" value="WD40/YVTN_repeat-like_dom_sf"/>
</dbReference>
<dbReference type="Pfam" id="PF00400">
    <property type="entry name" value="WD40"/>
    <property type="match status" value="4"/>
</dbReference>